<organism evidence="1 2">
    <name type="scientific">Tuber borchii</name>
    <name type="common">White truffle</name>
    <dbReference type="NCBI Taxonomy" id="42251"/>
    <lineage>
        <taxon>Eukaryota</taxon>
        <taxon>Fungi</taxon>
        <taxon>Dikarya</taxon>
        <taxon>Ascomycota</taxon>
        <taxon>Pezizomycotina</taxon>
        <taxon>Pezizomycetes</taxon>
        <taxon>Pezizales</taxon>
        <taxon>Tuberaceae</taxon>
        <taxon>Tuber</taxon>
    </lineage>
</organism>
<dbReference type="OrthoDB" id="76567at2759"/>
<dbReference type="AlphaFoldDB" id="A0A2T6ZPS2"/>
<sequence>LSIKMPLKDFIEFKKHLHGGSEESNKFPNYSYDTSRSLLFTEYMAGPLHEKLVSMIHKGLNIAESQLPSSIRTKIQVVRNQKFIVHNGVHKGSEKVPDLAFQVTNNKGKMEVKFVLEVGVAETYEKLIEDARLWLEGTKTVSLVMLVKLEETPVYKCPIRDFTEETLAKINFPPFNKIPEQDFLLASPFGPAVFKEFTWVGEISGFFEFWKLDPVTKLATCISTRMVSYSLRDLIDIGEEHDKAIYFDWKEYLGILPPSIKELAVYRCSCAIRDIARKANGLDSDYQQPSQAGS</sequence>
<dbReference type="Proteomes" id="UP000244722">
    <property type="component" value="Unassembled WGS sequence"/>
</dbReference>
<accession>A0A2T6ZPS2</accession>
<proteinExistence type="predicted"/>
<comment type="caution">
    <text evidence="1">The sequence shown here is derived from an EMBL/GenBank/DDBJ whole genome shotgun (WGS) entry which is preliminary data.</text>
</comment>
<keyword evidence="2" id="KW-1185">Reference proteome</keyword>
<protein>
    <submittedName>
        <fullName evidence="1">Uncharacterized protein</fullName>
    </submittedName>
</protein>
<reference evidence="1 2" key="1">
    <citation type="submission" date="2017-04" db="EMBL/GenBank/DDBJ databases">
        <title>Draft genome sequence of Tuber borchii Vittad., a whitish edible truffle.</title>
        <authorList>
            <consortium name="DOE Joint Genome Institute"/>
            <person name="Murat C."/>
            <person name="Kuo A."/>
            <person name="Barry K.W."/>
            <person name="Clum A."/>
            <person name="Dockter R.B."/>
            <person name="Fauchery L."/>
            <person name="Iotti M."/>
            <person name="Kohler A."/>
            <person name="Labutti K."/>
            <person name="Lindquist E.A."/>
            <person name="Lipzen A."/>
            <person name="Ohm R.A."/>
            <person name="Wang M."/>
            <person name="Grigoriev I.V."/>
            <person name="Zambonelli A."/>
            <person name="Martin F.M."/>
        </authorList>
    </citation>
    <scope>NUCLEOTIDE SEQUENCE [LARGE SCALE GENOMIC DNA]</scope>
    <source>
        <strain evidence="1 2">Tbo3840</strain>
    </source>
</reference>
<gene>
    <name evidence="1" type="ORF">B9Z19DRAFT_891396</name>
</gene>
<name>A0A2T6ZPS2_TUBBO</name>
<feature type="non-terminal residue" evidence="1">
    <location>
        <position position="294"/>
    </location>
</feature>
<evidence type="ECO:0000313" key="2">
    <source>
        <dbReference type="Proteomes" id="UP000244722"/>
    </source>
</evidence>
<feature type="non-terminal residue" evidence="1">
    <location>
        <position position="1"/>
    </location>
</feature>
<evidence type="ECO:0000313" key="1">
    <source>
        <dbReference type="EMBL" id="PUU77483.1"/>
    </source>
</evidence>
<dbReference type="EMBL" id="NESQ01000151">
    <property type="protein sequence ID" value="PUU77483.1"/>
    <property type="molecule type" value="Genomic_DNA"/>
</dbReference>